<protein>
    <submittedName>
        <fullName evidence="1">Uncharacterized protein</fullName>
    </submittedName>
</protein>
<reference evidence="1 2" key="1">
    <citation type="journal article" date="2017" name="Sci. Rep.">
        <title>Analysis of the CRISPR-Cas system in bacteriophages active on epidemic strains of Vibrio cholerae in Bangladesh.</title>
        <authorList>
            <person name="Naser I.B."/>
            <person name="Hoque M.M."/>
            <person name="Nahid M.A."/>
            <person name="Tareq T.M."/>
            <person name="Rocky M.K."/>
            <person name="Faruque S.M."/>
        </authorList>
    </citation>
    <scope>NUCLEOTIDE SEQUENCE [LARGE SCALE GENOMIC DNA]</scope>
</reference>
<accession>A0A2D0YN53</accession>
<dbReference type="Proteomes" id="UP000241742">
    <property type="component" value="Segment"/>
</dbReference>
<sequence>MAFGPKGVAPAYIAMDEIKEYTLGDAMAASEQIKSTMYGVPLDDILALHSLSQATGMKPRDLIGVLEEAILPMMELRTQL</sequence>
<evidence type="ECO:0000313" key="1">
    <source>
        <dbReference type="EMBL" id="ASV43856.1"/>
    </source>
</evidence>
<dbReference type="EMBL" id="KY883658">
    <property type="protein sequence ID" value="ASV43856.1"/>
    <property type="molecule type" value="Genomic_DNA"/>
</dbReference>
<evidence type="ECO:0000313" key="2">
    <source>
        <dbReference type="Proteomes" id="UP000241742"/>
    </source>
</evidence>
<organism evidence="1 2">
    <name type="scientific">Vibrio phage JSF27</name>
    <dbReference type="NCBI Taxonomy" id="1983605"/>
    <lineage>
        <taxon>Viruses</taxon>
        <taxon>Duplodnaviria</taxon>
        <taxon>Heunggongvirae</taxon>
        <taxon>Uroviricota</taxon>
        <taxon>Caudoviricetes</taxon>
        <taxon>Zobellviridae</taxon>
        <taxon>Icepovirus</taxon>
        <taxon>Icepovirus bengalense</taxon>
    </lineage>
</organism>
<proteinExistence type="predicted"/>
<name>A0A2D0YN53_9CAUD</name>